<name>C9MKF8_9BACT</name>
<accession>C9MKF8</accession>
<evidence type="ECO:0000313" key="1">
    <source>
        <dbReference type="EMBL" id="EEX20018.1"/>
    </source>
</evidence>
<dbReference type="EMBL" id="ACVA01000003">
    <property type="protein sequence ID" value="EEX20018.1"/>
    <property type="molecule type" value="Genomic_DNA"/>
</dbReference>
<protein>
    <submittedName>
        <fullName evidence="1">Uncharacterized protein</fullName>
    </submittedName>
</protein>
<dbReference type="AlphaFoldDB" id="C9MKF8"/>
<sequence length="57" mass="6743">MWICPSFKEGVPSHRRDTLFMMKERPLQNEEGVPLFLVLLLLLTRHCLTTPRLYTTL</sequence>
<comment type="caution">
    <text evidence="1">The sequence shown here is derived from an EMBL/GenBank/DDBJ whole genome shotgun (WGS) entry which is preliminary data.</text>
</comment>
<dbReference type="HOGENOM" id="CLU_2882221_0_0_10"/>
<gene>
    <name evidence="1" type="ORF">HMPREF0973_00078</name>
</gene>
<proteinExistence type="predicted"/>
<keyword evidence="2" id="KW-1185">Reference proteome</keyword>
<evidence type="ECO:0000313" key="2">
    <source>
        <dbReference type="Proteomes" id="UP000003327"/>
    </source>
</evidence>
<organism evidence="1 2">
    <name type="scientific">Prevotella veroralis F0319</name>
    <dbReference type="NCBI Taxonomy" id="649761"/>
    <lineage>
        <taxon>Bacteria</taxon>
        <taxon>Pseudomonadati</taxon>
        <taxon>Bacteroidota</taxon>
        <taxon>Bacteroidia</taxon>
        <taxon>Bacteroidales</taxon>
        <taxon>Prevotellaceae</taxon>
        <taxon>Prevotella</taxon>
    </lineage>
</organism>
<dbReference type="Proteomes" id="UP000003327">
    <property type="component" value="Unassembled WGS sequence"/>
</dbReference>
<reference evidence="1 2" key="1">
    <citation type="submission" date="2009-09" db="EMBL/GenBank/DDBJ databases">
        <authorList>
            <person name="Weinstock G."/>
            <person name="Sodergren E."/>
            <person name="Clifton S."/>
            <person name="Fulton L."/>
            <person name="Fulton B."/>
            <person name="Courtney L."/>
            <person name="Fronick C."/>
            <person name="Harrison M."/>
            <person name="Strong C."/>
            <person name="Farmer C."/>
            <person name="Delahaunty K."/>
            <person name="Markovic C."/>
            <person name="Hall O."/>
            <person name="Minx P."/>
            <person name="Tomlinson C."/>
            <person name="Mitreva M."/>
            <person name="Nelson J."/>
            <person name="Hou S."/>
            <person name="Wollam A."/>
            <person name="Pepin K.H."/>
            <person name="Johnson M."/>
            <person name="Bhonagiri V."/>
            <person name="Nash W.E."/>
            <person name="Warren W."/>
            <person name="Chinwalla A."/>
            <person name="Mardis E.R."/>
            <person name="Wilson R.K."/>
        </authorList>
    </citation>
    <scope>NUCLEOTIDE SEQUENCE [LARGE SCALE GENOMIC DNA]</scope>
    <source>
        <strain evidence="1 2">F0319</strain>
    </source>
</reference>